<evidence type="ECO:0000256" key="1">
    <source>
        <dbReference type="ARBA" id="ARBA00022517"/>
    </source>
</evidence>
<comment type="similarity">
    <text evidence="5">Belongs to the Prp family.</text>
</comment>
<dbReference type="AlphaFoldDB" id="A0A1I4MQU7"/>
<dbReference type="RefSeq" id="WP_091484116.1">
    <property type="nucleotide sequence ID" value="NZ_FOTR01000007.1"/>
</dbReference>
<dbReference type="EMBL" id="FOTR01000007">
    <property type="protein sequence ID" value="SFM05447.1"/>
    <property type="molecule type" value="Genomic_DNA"/>
</dbReference>
<keyword evidence="4" id="KW-0788">Thiol protease</keyword>
<organism evidence="7 8">
    <name type="scientific">Gracilibacillus orientalis</name>
    <dbReference type="NCBI Taxonomy" id="334253"/>
    <lineage>
        <taxon>Bacteria</taxon>
        <taxon>Bacillati</taxon>
        <taxon>Bacillota</taxon>
        <taxon>Bacilli</taxon>
        <taxon>Bacillales</taxon>
        <taxon>Bacillaceae</taxon>
        <taxon>Gracilibacillus</taxon>
    </lineage>
</organism>
<reference evidence="8" key="1">
    <citation type="submission" date="2016-10" db="EMBL/GenBank/DDBJ databases">
        <authorList>
            <person name="Varghese N."/>
            <person name="Submissions S."/>
        </authorList>
    </citation>
    <scope>NUCLEOTIDE SEQUENCE [LARGE SCALE GENOMIC DNA]</scope>
    <source>
        <strain evidence="8">CGMCC 1.4250</strain>
    </source>
</reference>
<dbReference type="CDD" id="cd16332">
    <property type="entry name" value="Prp-like"/>
    <property type="match status" value="1"/>
</dbReference>
<evidence type="ECO:0000256" key="3">
    <source>
        <dbReference type="ARBA" id="ARBA00022801"/>
    </source>
</evidence>
<proteinExistence type="inferred from homology"/>
<gene>
    <name evidence="7" type="ORF">SAMN04487943_10727</name>
</gene>
<evidence type="ECO:0000256" key="5">
    <source>
        <dbReference type="ARBA" id="ARBA00044503"/>
    </source>
</evidence>
<dbReference type="OrthoDB" id="48998at2"/>
<dbReference type="Gene3D" id="3.30.70.1490">
    <property type="entry name" value="Cysteine protease Prp"/>
    <property type="match status" value="1"/>
</dbReference>
<dbReference type="Pfam" id="PF04327">
    <property type="entry name" value="Peptidase_Prp"/>
    <property type="match status" value="1"/>
</dbReference>
<dbReference type="GO" id="GO:0042254">
    <property type="term" value="P:ribosome biogenesis"/>
    <property type="evidence" value="ECO:0007669"/>
    <property type="project" value="UniProtKB-KW"/>
</dbReference>
<keyword evidence="2" id="KW-0645">Protease</keyword>
<name>A0A1I4MQU7_9BACI</name>
<dbReference type="GO" id="GO:0006508">
    <property type="term" value="P:proteolysis"/>
    <property type="evidence" value="ECO:0007669"/>
    <property type="project" value="UniProtKB-KW"/>
</dbReference>
<keyword evidence="3" id="KW-0378">Hydrolase</keyword>
<dbReference type="STRING" id="334253.SAMN04487943_10727"/>
<accession>A0A1I4MQU7</accession>
<evidence type="ECO:0000256" key="4">
    <source>
        <dbReference type="ARBA" id="ARBA00022807"/>
    </source>
</evidence>
<dbReference type="InterPro" id="IPR007422">
    <property type="entry name" value="Peptidase_Prp"/>
</dbReference>
<dbReference type="Proteomes" id="UP000198565">
    <property type="component" value="Unassembled WGS sequence"/>
</dbReference>
<protein>
    <recommendedName>
        <fullName evidence="6">Ribosomal processing cysteine protease Prp</fullName>
    </recommendedName>
</protein>
<dbReference type="PANTHER" id="PTHR39178:SF1">
    <property type="entry name" value="RIBOSOMAL-PROCESSING CYSTEINE PROTEASE PRP"/>
    <property type="match status" value="1"/>
</dbReference>
<evidence type="ECO:0000313" key="8">
    <source>
        <dbReference type="Proteomes" id="UP000198565"/>
    </source>
</evidence>
<evidence type="ECO:0000256" key="2">
    <source>
        <dbReference type="ARBA" id="ARBA00022670"/>
    </source>
</evidence>
<dbReference type="SUPFAM" id="SSF118010">
    <property type="entry name" value="TM1457-like"/>
    <property type="match status" value="1"/>
</dbReference>
<dbReference type="GO" id="GO:0008234">
    <property type="term" value="F:cysteine-type peptidase activity"/>
    <property type="evidence" value="ECO:0007669"/>
    <property type="project" value="UniProtKB-KW"/>
</dbReference>
<dbReference type="InterPro" id="IPR036764">
    <property type="entry name" value="Peptidase_Prp_sf"/>
</dbReference>
<keyword evidence="8" id="KW-1185">Reference proteome</keyword>
<keyword evidence="1" id="KW-0690">Ribosome biogenesis</keyword>
<evidence type="ECO:0000313" key="7">
    <source>
        <dbReference type="EMBL" id="SFM05447.1"/>
    </source>
</evidence>
<dbReference type="PANTHER" id="PTHR39178">
    <property type="entry name" value="HYPOTHETICAL RIBOSOME-ASSOCIATED PROTEIN"/>
    <property type="match status" value="1"/>
</dbReference>
<evidence type="ECO:0000256" key="6">
    <source>
        <dbReference type="ARBA" id="ARBA00044538"/>
    </source>
</evidence>
<sequence>MINVTIEREQTYIKSFTLTGHAGSGPEGHDLVCAAVSAISFGSVNAVFSLCEIDLDIDQAGDEGGYMKVTIPALLDDLLLEKVSLLFEAMVVSLQTVERDYGQYISISEK</sequence>